<accession>A0A0A5I098</accession>
<dbReference type="EMBL" id="JRWP01000008">
    <property type="protein sequence ID" value="KGY09201.1"/>
    <property type="molecule type" value="Genomic_DNA"/>
</dbReference>
<evidence type="ECO:0000313" key="1">
    <source>
        <dbReference type="EMBL" id="KGY09201.1"/>
    </source>
</evidence>
<comment type="caution">
    <text evidence="1">The sequence shown here is derived from an EMBL/GenBank/DDBJ whole genome shotgun (WGS) entry which is preliminary data.</text>
</comment>
<sequence length="397" mass="45527">MSKLSQLKKFHTLKESAEYLSSELKEPVSLATIYQLIADKQLMLSVRLVNQAYVMKGQFVECEDGDLVEFRTELTSGKVLEKSYFDYVTDDNSLPIRTDMYFVYDNKAHIVDGIWDLAMVGEESLRVEDLYQNEVNGPVPALTDTWGFYLKQGEVVCRLITKSQEKISEIQESIHDGYEYWASMRDLSVDEFMSFIEECAETLSEDEIEALGYFNYLANLPDDSLEFYEDSRSLEENSCQLVIKTDELTRLIQSLDMELERPIQKDKSLLKEHTTFLLLLYILLKEQSIDPYKRGMASPIRLMTENAGYPLSQNTIRNVLGQICNELDSSAHEDKELSTKERQTLIKILYVLLKEEGVDPSEREVASLMLKKANAAGYSLLEDIVCTILEQTADFIA</sequence>
<dbReference type="RefSeq" id="WP_038189917.1">
    <property type="nucleotide sequence ID" value="NZ_JRWP01000008.1"/>
</dbReference>
<dbReference type="Proteomes" id="UP000030451">
    <property type="component" value="Unassembled WGS sequence"/>
</dbReference>
<organism evidence="1 2">
    <name type="scientific">Photobacterium sp. (strain ATCC 43367)</name>
    <dbReference type="NCBI Taxonomy" id="379097"/>
    <lineage>
        <taxon>Bacteria</taxon>
        <taxon>Pseudomonadati</taxon>
        <taxon>Pseudomonadota</taxon>
        <taxon>Gammaproteobacteria</taxon>
        <taxon>Vibrionales</taxon>
        <taxon>Vibrionaceae</taxon>
        <taxon>Vibrio</taxon>
        <taxon>Vibrio oreintalis group</taxon>
    </lineage>
</organism>
<dbReference type="OrthoDB" id="6466965at2"/>
<name>A0A0A5I098_PHOS4</name>
<evidence type="ECO:0000313" key="2">
    <source>
        <dbReference type="Proteomes" id="UP000030451"/>
    </source>
</evidence>
<protein>
    <submittedName>
        <fullName evidence="1">Uncharacterized protein</fullName>
    </submittedName>
</protein>
<gene>
    <name evidence="1" type="ORF">NM06_08040</name>
</gene>
<proteinExistence type="predicted"/>
<dbReference type="AlphaFoldDB" id="A0A0A5I098"/>
<reference evidence="1 2" key="1">
    <citation type="submission" date="2014-10" db="EMBL/GenBank/DDBJ databases">
        <title>Genome sequencing of Vibrio sinaloensis T08.</title>
        <authorList>
            <person name="Chan K.-G."/>
            <person name="Mohamad N.I."/>
        </authorList>
    </citation>
    <scope>NUCLEOTIDE SEQUENCE [LARGE SCALE GENOMIC DNA]</scope>
    <source>
        <strain evidence="1 2">T08</strain>
    </source>
</reference>